<comment type="caution">
    <text evidence="1">The sequence shown here is derived from an EMBL/GenBank/DDBJ whole genome shotgun (WGS) entry which is preliminary data.</text>
</comment>
<gene>
    <name evidence="1" type="ORF">PoB_007082400</name>
</gene>
<accession>A0AAV4DJF3</accession>
<evidence type="ECO:0000313" key="2">
    <source>
        <dbReference type="Proteomes" id="UP000735302"/>
    </source>
</evidence>
<keyword evidence="2" id="KW-1185">Reference proteome</keyword>
<dbReference type="AlphaFoldDB" id="A0AAV4DJF3"/>
<evidence type="ECO:0000313" key="1">
    <source>
        <dbReference type="EMBL" id="GFO44319.1"/>
    </source>
</evidence>
<reference evidence="1 2" key="1">
    <citation type="journal article" date="2021" name="Elife">
        <title>Chloroplast acquisition without the gene transfer in kleptoplastic sea slugs, Plakobranchus ocellatus.</title>
        <authorList>
            <person name="Maeda T."/>
            <person name="Takahashi S."/>
            <person name="Yoshida T."/>
            <person name="Shimamura S."/>
            <person name="Takaki Y."/>
            <person name="Nagai Y."/>
            <person name="Toyoda A."/>
            <person name="Suzuki Y."/>
            <person name="Arimoto A."/>
            <person name="Ishii H."/>
            <person name="Satoh N."/>
            <person name="Nishiyama T."/>
            <person name="Hasebe M."/>
            <person name="Maruyama T."/>
            <person name="Minagawa J."/>
            <person name="Obokata J."/>
            <person name="Shigenobu S."/>
        </authorList>
    </citation>
    <scope>NUCLEOTIDE SEQUENCE [LARGE SCALE GENOMIC DNA]</scope>
</reference>
<dbReference type="EMBL" id="BLXT01007949">
    <property type="protein sequence ID" value="GFO44319.1"/>
    <property type="molecule type" value="Genomic_DNA"/>
</dbReference>
<proteinExistence type="predicted"/>
<organism evidence="1 2">
    <name type="scientific">Plakobranchus ocellatus</name>
    <dbReference type="NCBI Taxonomy" id="259542"/>
    <lineage>
        <taxon>Eukaryota</taxon>
        <taxon>Metazoa</taxon>
        <taxon>Spiralia</taxon>
        <taxon>Lophotrochozoa</taxon>
        <taxon>Mollusca</taxon>
        <taxon>Gastropoda</taxon>
        <taxon>Heterobranchia</taxon>
        <taxon>Euthyneura</taxon>
        <taxon>Panpulmonata</taxon>
        <taxon>Sacoglossa</taxon>
        <taxon>Placobranchoidea</taxon>
        <taxon>Plakobranchidae</taxon>
        <taxon>Plakobranchus</taxon>
    </lineage>
</organism>
<dbReference type="Proteomes" id="UP000735302">
    <property type="component" value="Unassembled WGS sequence"/>
</dbReference>
<protein>
    <submittedName>
        <fullName evidence="1">Uncharacterized protein</fullName>
    </submittedName>
</protein>
<name>A0AAV4DJF3_9GAST</name>
<sequence>MCILIKGNGTLVSRSLCQCQRSLSRCDRLDIRTEADFPGHAVQTGGFGLNIWTRRSVLLDAPTGRGSSRGYTVQNLTLQP</sequence>